<dbReference type="EMBL" id="OCNH01000006">
    <property type="protein sequence ID" value="SOD96898.1"/>
    <property type="molecule type" value="Genomic_DNA"/>
</dbReference>
<organism evidence="2 3">
    <name type="scientific">Spirosoma fluviale</name>
    <dbReference type="NCBI Taxonomy" id="1597977"/>
    <lineage>
        <taxon>Bacteria</taxon>
        <taxon>Pseudomonadati</taxon>
        <taxon>Bacteroidota</taxon>
        <taxon>Cytophagia</taxon>
        <taxon>Cytophagales</taxon>
        <taxon>Cytophagaceae</taxon>
        <taxon>Spirosoma</taxon>
    </lineage>
</organism>
<name>A0A286GMZ7_9BACT</name>
<keyword evidence="1" id="KW-1133">Transmembrane helix</keyword>
<dbReference type="RefSeq" id="WP_097130333.1">
    <property type="nucleotide sequence ID" value="NZ_OCNH01000006.1"/>
</dbReference>
<evidence type="ECO:0000313" key="3">
    <source>
        <dbReference type="Proteomes" id="UP000219452"/>
    </source>
</evidence>
<gene>
    <name evidence="2" type="ORF">SAMN06269250_5555</name>
</gene>
<evidence type="ECO:0000313" key="2">
    <source>
        <dbReference type="EMBL" id="SOD96898.1"/>
    </source>
</evidence>
<feature type="transmembrane region" description="Helical" evidence="1">
    <location>
        <begin position="10"/>
        <end position="28"/>
    </location>
</feature>
<dbReference type="OrthoDB" id="946891at2"/>
<keyword evidence="1" id="KW-0812">Transmembrane</keyword>
<accession>A0A286GMZ7</accession>
<dbReference type="Proteomes" id="UP000219452">
    <property type="component" value="Unassembled WGS sequence"/>
</dbReference>
<proteinExistence type="predicted"/>
<dbReference type="AlphaFoldDB" id="A0A286GMZ7"/>
<reference evidence="3" key="1">
    <citation type="submission" date="2017-09" db="EMBL/GenBank/DDBJ databases">
        <authorList>
            <person name="Varghese N."/>
            <person name="Submissions S."/>
        </authorList>
    </citation>
    <scope>NUCLEOTIDE SEQUENCE [LARGE SCALE GENOMIC DNA]</scope>
    <source>
        <strain evidence="3">DSM 29961</strain>
    </source>
</reference>
<evidence type="ECO:0000256" key="1">
    <source>
        <dbReference type="SAM" id="Phobius"/>
    </source>
</evidence>
<keyword evidence="1" id="KW-0472">Membrane</keyword>
<sequence length="189" mass="22336">MRQYVRRRSWLFRVISIMLSMLALSGYMNRAVQLLDLATDIASPNQTAWVRAVRLKPRRHQVMVVDQAGDKQRLAGSSIWGYRTRRNELYRLYKDTFYEVLQRGLLTVYCLDEWAGDSHWLHFYFSLTPNGDLYDLDQRTTRAYCKDDACMQQLLSQMRERHLLRTDGRGSFGLVNAYLFCHGREPVKE</sequence>
<keyword evidence="3" id="KW-1185">Reference proteome</keyword>
<protein>
    <submittedName>
        <fullName evidence="2">Uncharacterized protein</fullName>
    </submittedName>
</protein>